<organism evidence="1 2">
    <name type="scientific">Candidatus Sulfuritelmatomonas gaucii</name>
    <dbReference type="NCBI Taxonomy" id="2043161"/>
    <lineage>
        <taxon>Bacteria</taxon>
        <taxon>Pseudomonadati</taxon>
        <taxon>Acidobacteriota</taxon>
        <taxon>Terriglobia</taxon>
        <taxon>Terriglobales</taxon>
        <taxon>Acidobacteriaceae</taxon>
        <taxon>Candidatus Sulfuritelmatomonas</taxon>
    </lineage>
</organism>
<accession>A0A2N9L2L6</accession>
<reference evidence="2" key="1">
    <citation type="submission" date="2018-02" db="EMBL/GenBank/DDBJ databases">
        <authorList>
            <person name="Hausmann B."/>
        </authorList>
    </citation>
    <scope>NUCLEOTIDE SEQUENCE [LARGE SCALE GENOMIC DNA]</scope>
    <source>
        <strain evidence="2">Peat soil MAG SbA5</strain>
    </source>
</reference>
<evidence type="ECO:0008006" key="3">
    <source>
        <dbReference type="Google" id="ProtNLM"/>
    </source>
</evidence>
<protein>
    <recommendedName>
        <fullName evidence="3">DUF1905 domain-containing protein</fullName>
    </recommendedName>
</protein>
<gene>
    <name evidence="1" type="ORF">SBA5_100098</name>
</gene>
<dbReference type="EMBL" id="OKRB01000002">
    <property type="protein sequence ID" value="SPE17500.1"/>
    <property type="molecule type" value="Genomic_DNA"/>
</dbReference>
<dbReference type="Pfam" id="PF13376">
    <property type="entry name" value="OmdA"/>
    <property type="match status" value="2"/>
</dbReference>
<proteinExistence type="predicted"/>
<evidence type="ECO:0000313" key="2">
    <source>
        <dbReference type="Proteomes" id="UP000239735"/>
    </source>
</evidence>
<sequence length="233" mass="26952">MASRTNSVRRSFTALLEPDGTELRWVIARVPFDIAKVWPVRKGRRVRGEIEGFAFRTSLFPDPRGTGQVLLVNKKMQAGARARKGEKVRIWLEPDLEEREILVPAELERTLNADRKLRRWFDKLSDSMRREIGKWADEPKSAESRNKRAEKMAERLMQAMEGEEDPPPVLRAAFQRHPEARKGWEALTATQRRNHLLGIFYYETPDGRERRAAKAIDDALKAARRKGGAPERR</sequence>
<dbReference type="InterPro" id="IPR015018">
    <property type="entry name" value="DUF1905"/>
</dbReference>
<dbReference type="Gene3D" id="2.40.30.100">
    <property type="entry name" value="AF2212/PG0164-like"/>
    <property type="match status" value="1"/>
</dbReference>
<dbReference type="InterPro" id="IPR037079">
    <property type="entry name" value="AF2212/PG0164-like_sf"/>
</dbReference>
<dbReference type="SUPFAM" id="SSF141694">
    <property type="entry name" value="AF2212/PG0164-like"/>
    <property type="match status" value="1"/>
</dbReference>
<name>A0A2N9L2L6_9BACT</name>
<dbReference type="AlphaFoldDB" id="A0A2N9L2L6"/>
<dbReference type="OrthoDB" id="116808at2"/>
<dbReference type="Proteomes" id="UP000239735">
    <property type="component" value="Unassembled WGS sequence"/>
</dbReference>
<dbReference type="Pfam" id="PF08922">
    <property type="entry name" value="DUF1905"/>
    <property type="match status" value="1"/>
</dbReference>
<evidence type="ECO:0000313" key="1">
    <source>
        <dbReference type="EMBL" id="SPE17500.1"/>
    </source>
</evidence>